<proteinExistence type="predicted"/>
<protein>
    <submittedName>
        <fullName evidence="1">Tyrosine-type recombinase/integrase</fullName>
    </submittedName>
</protein>
<reference evidence="1" key="1">
    <citation type="submission" date="2024-11" db="EMBL/GenBank/DDBJ databases">
        <title>Description of Massilia orientalis sp. nov., isolated from rhizosphere soil of Ageratina adenophora.</title>
        <authorList>
            <person name="Wang Y."/>
        </authorList>
    </citation>
    <scope>NUCLEOTIDE SEQUENCE</scope>
    <source>
        <strain evidence="1">YIM B02787</strain>
    </source>
</reference>
<name>A0ACC7MAQ7_9BURK</name>
<gene>
    <name evidence="1" type="ORF">QPK29_004450</name>
</gene>
<evidence type="ECO:0000313" key="2">
    <source>
        <dbReference type="Proteomes" id="UP001168096"/>
    </source>
</evidence>
<dbReference type="EMBL" id="JASNRB020000003">
    <property type="protein sequence ID" value="MFJ1466951.1"/>
    <property type="molecule type" value="Genomic_DNA"/>
</dbReference>
<organism evidence="1 2">
    <name type="scientific">Massilia orientalis</name>
    <dbReference type="NCBI Taxonomy" id="3050128"/>
    <lineage>
        <taxon>Bacteria</taxon>
        <taxon>Pseudomonadati</taxon>
        <taxon>Pseudomonadota</taxon>
        <taxon>Betaproteobacteria</taxon>
        <taxon>Burkholderiales</taxon>
        <taxon>Oxalobacteraceae</taxon>
        <taxon>Telluria group</taxon>
        <taxon>Massilia</taxon>
    </lineage>
</organism>
<sequence>MSHPPALADWDKRPVEAFAAFVVTPEFVLTSSRQRDVPLPVSKESAAIYRFMFGKFATWMLERGLRMSTVNAADLRRFIELSKDGRRDLNSKIAYRYLRLLERCFDYLDRAPNPARQAIVATDRAHLAEDAPMTALNADDLQRFLAALPAGRTEDMEGHAGWKRRRDRAMQVVMALAGLRVAEAIGLLLDEVGRQPDIDGAITLDITPEAKHRTSYEHTTTLPQAGVAELTAWLKERAELEIPGDLVFPANLEGEPLHKATVYRQTRATFERAGIAVSRAGGRTLRNSFAVQQLEQGMSRSELTTALGLALERSTEAYKYARLHEAPGDASPGDASPGDASPGDASPDDPDAPDPSVSPA</sequence>
<keyword evidence="2" id="KW-1185">Reference proteome</keyword>
<comment type="caution">
    <text evidence="1">The sequence shown here is derived from an EMBL/GenBank/DDBJ whole genome shotgun (WGS) entry which is preliminary data.</text>
</comment>
<evidence type="ECO:0000313" key="1">
    <source>
        <dbReference type="EMBL" id="MFJ1466951.1"/>
    </source>
</evidence>
<accession>A0ACC7MAQ7</accession>
<dbReference type="Proteomes" id="UP001168096">
    <property type="component" value="Unassembled WGS sequence"/>
</dbReference>